<keyword evidence="1" id="KW-0472">Membrane</keyword>
<feature type="transmembrane region" description="Helical" evidence="1">
    <location>
        <begin position="164"/>
        <end position="183"/>
    </location>
</feature>
<feature type="transmembrane region" description="Helical" evidence="1">
    <location>
        <begin position="59"/>
        <end position="81"/>
    </location>
</feature>
<keyword evidence="1" id="KW-1133">Transmembrane helix</keyword>
<evidence type="ECO:0000256" key="1">
    <source>
        <dbReference type="SAM" id="Phobius"/>
    </source>
</evidence>
<comment type="caution">
    <text evidence="2">The sequence shown here is derived from an EMBL/GenBank/DDBJ whole genome shotgun (WGS) entry which is preliminary data.</text>
</comment>
<accession>A0AA39H881</accession>
<feature type="transmembrane region" description="Helical" evidence="1">
    <location>
        <begin position="195"/>
        <end position="214"/>
    </location>
</feature>
<feature type="transmembrane region" description="Helical" evidence="1">
    <location>
        <begin position="134"/>
        <end position="152"/>
    </location>
</feature>
<evidence type="ECO:0000313" key="3">
    <source>
        <dbReference type="Proteomes" id="UP001175271"/>
    </source>
</evidence>
<feature type="transmembrane region" description="Helical" evidence="1">
    <location>
        <begin position="226"/>
        <end position="245"/>
    </location>
</feature>
<protein>
    <submittedName>
        <fullName evidence="2">Uncharacterized protein</fullName>
    </submittedName>
</protein>
<proteinExistence type="predicted"/>
<dbReference type="Proteomes" id="UP001175271">
    <property type="component" value="Unassembled WGS sequence"/>
</dbReference>
<dbReference type="AlphaFoldDB" id="A0AA39H881"/>
<name>A0AA39H881_9BILA</name>
<gene>
    <name evidence="2" type="ORF">QR680_015567</name>
</gene>
<organism evidence="2 3">
    <name type="scientific">Steinernema hermaphroditum</name>
    <dbReference type="NCBI Taxonomy" id="289476"/>
    <lineage>
        <taxon>Eukaryota</taxon>
        <taxon>Metazoa</taxon>
        <taxon>Ecdysozoa</taxon>
        <taxon>Nematoda</taxon>
        <taxon>Chromadorea</taxon>
        <taxon>Rhabditida</taxon>
        <taxon>Tylenchina</taxon>
        <taxon>Panagrolaimomorpha</taxon>
        <taxon>Strongyloidoidea</taxon>
        <taxon>Steinernematidae</taxon>
        <taxon>Steinernema</taxon>
    </lineage>
</organism>
<reference evidence="2" key="1">
    <citation type="submission" date="2023-06" db="EMBL/GenBank/DDBJ databases">
        <title>Genomic analysis of the entomopathogenic nematode Steinernema hermaphroditum.</title>
        <authorList>
            <person name="Schwarz E.M."/>
            <person name="Heppert J.K."/>
            <person name="Baniya A."/>
            <person name="Schwartz H.T."/>
            <person name="Tan C.-H."/>
            <person name="Antoshechkin I."/>
            <person name="Sternberg P.W."/>
            <person name="Goodrich-Blair H."/>
            <person name="Dillman A.R."/>
        </authorList>
    </citation>
    <scope>NUCLEOTIDE SEQUENCE</scope>
    <source>
        <strain evidence="2">PS9179</strain>
        <tissue evidence="2">Whole animal</tissue>
    </source>
</reference>
<keyword evidence="1" id="KW-0812">Transmembrane</keyword>
<feature type="transmembrane region" description="Helical" evidence="1">
    <location>
        <begin position="93"/>
        <end position="113"/>
    </location>
</feature>
<dbReference type="EMBL" id="JAUCMV010000004">
    <property type="protein sequence ID" value="KAK0401046.1"/>
    <property type="molecule type" value="Genomic_DNA"/>
</dbReference>
<keyword evidence="3" id="KW-1185">Reference proteome</keyword>
<evidence type="ECO:0000313" key="2">
    <source>
        <dbReference type="EMBL" id="KAK0401046.1"/>
    </source>
</evidence>
<sequence length="251" mass="27362">MCYNDDDGCKFCCCTCGVLRATNVIAVLTVIIAIGNMKQLPTADLESNVQIPITWNCSLAIPLAIVCVGLCVVFTFAVVLFNTEPSDQKLEHWIVLAIEFSLAPLLYTLFQGIRNMSSNEDDGCKFCCCTCSVLKVRNIIAIIAVVIAIGNVKQLLTADIESKVQIPMLVVNLSIGVVATIIVFRTWNCSPANPLAIVCIGLCVVITSAVVIIIIEPSEKTPEHWIILAIQYFLGPLVCICLFFGTKQCRK</sequence>